<evidence type="ECO:0000256" key="6">
    <source>
        <dbReference type="ARBA" id="ARBA00023136"/>
    </source>
</evidence>
<dbReference type="EMBL" id="DQ889942">
    <property type="protein sequence ID" value="ABM63535.1"/>
    <property type="molecule type" value="Genomic_DNA"/>
</dbReference>
<evidence type="ECO:0000256" key="1">
    <source>
        <dbReference type="ARBA" id="ARBA00004651"/>
    </source>
</evidence>
<keyword evidence="6 8" id="KW-0472">Membrane</keyword>
<feature type="transmembrane region" description="Helical" evidence="8">
    <location>
        <begin position="264"/>
        <end position="282"/>
    </location>
</feature>
<dbReference type="InterPro" id="IPR001750">
    <property type="entry name" value="ND/Mrp_TM"/>
</dbReference>
<accession>A2CLM1</accession>
<keyword evidence="5" id="KW-0560">Oxidoreductase</keyword>
<dbReference type="AlphaFoldDB" id="A2CLM1"/>
<evidence type="ECO:0000256" key="5">
    <source>
        <dbReference type="ARBA" id="ARBA00023002"/>
    </source>
</evidence>
<keyword evidence="3 7" id="KW-0812">Transmembrane</keyword>
<feature type="transmembrane region" description="Helical" evidence="8">
    <location>
        <begin position="476"/>
        <end position="495"/>
    </location>
</feature>
<dbReference type="PANTHER" id="PTHR42682">
    <property type="entry name" value="HYDROGENASE-4 COMPONENT F"/>
    <property type="match status" value="1"/>
</dbReference>
<evidence type="ECO:0000256" key="7">
    <source>
        <dbReference type="RuleBase" id="RU000320"/>
    </source>
</evidence>
<feature type="transmembrane region" description="Helical" evidence="8">
    <location>
        <begin position="320"/>
        <end position="339"/>
    </location>
</feature>
<organism evidence="10">
    <name type="scientific">Candidatus Endobugula sertula</name>
    <name type="common">Bugula neritina bacterial symbiont</name>
    <dbReference type="NCBI Taxonomy" id="62101"/>
    <lineage>
        <taxon>Bacteria</taxon>
        <taxon>Pseudomonadati</taxon>
        <taxon>Pseudomonadota</taxon>
        <taxon>Gammaproteobacteria</taxon>
        <taxon>Cellvibrionales</taxon>
        <taxon>Cellvibrionaceae</taxon>
        <taxon>Candidatus Endobugula</taxon>
    </lineage>
</organism>
<keyword evidence="4 8" id="KW-1133">Transmembrane helix</keyword>
<evidence type="ECO:0000259" key="9">
    <source>
        <dbReference type="Pfam" id="PF00361"/>
    </source>
</evidence>
<feature type="transmembrane region" description="Helical" evidence="8">
    <location>
        <begin position="171"/>
        <end position="190"/>
    </location>
</feature>
<sequence>MKTIILVMKKRWNSKQPRELTMNEFVLSLPPFAWFFIGALLLLVCRGFIASAITIIMPIVSFMLLLQWDHGTDYAYPLMGMDLTLVRVDRLSLLFAYLFHLAVLIGGIFALHEKDKVQQIAALAYAGSAIGAVFAGDWISLFVFWELLALTSVFLVWARRTSASYHSGMRYLIIQVLSGVLLFAGALLLIRQTGSMAFTDIGLSGIGAWLIFIAFGIKCGFPFFHSWITDAYPEATPTGTVFLCAMTTKVAVYALARSFAGEDILVTIGLVMACFPIFFAVIENDLRRVLAYSMINQIGFMVCGIGIGTEMAINGAVAHAFNDVIFKGLLMMSMGAVLFRVGHVKGSHLGGLYRSMPKTTMCCIVGAASISAFPLFSGFISKSIIMLEMLEAGHTVGWLLLLFAAAGVFHHAGIKIPFFAFFAHDSGLKVKEAPANMLIAMGIAAILCIFIGSYPSFLYSLLPFPIHYSPYDVTHVLTQMQLLFFSALAFVWLNLKGLYPPELPSTNIDSEWLYRHVAPAIVSRVVVQVEGIYILMKTALLKALNHLIILLSYLSSPQSPLARAWSVNGMLLALLILMIVVLLFNYF</sequence>
<reference evidence="10" key="1">
    <citation type="journal article" date="2007" name="J. Nat. Prod.">
        <title>Identification of the putative bryostatin polyketide synthase gene cluster from "Candidatus Endobugula sertula", the uncultivated microbial symbiont of the marine bryozoan Bugula neritina.</title>
        <authorList>
            <person name="Sudek S."/>
            <person name="Lopanik N.B."/>
            <person name="Waggoner L.E."/>
            <person name="Hildebrand M."/>
            <person name="Anderson C."/>
            <person name="Liu H."/>
            <person name="Patel A."/>
            <person name="Sherman D.H."/>
            <person name="Haygood M.G."/>
        </authorList>
    </citation>
    <scope>NUCLEOTIDE SEQUENCE</scope>
    <source>
        <strain evidence="10">DEEP</strain>
    </source>
</reference>
<keyword evidence="2" id="KW-1003">Cell membrane</keyword>
<dbReference type="InterPro" id="IPR052175">
    <property type="entry name" value="ComplexI-like_HydComp"/>
</dbReference>
<evidence type="ECO:0000256" key="2">
    <source>
        <dbReference type="ARBA" id="ARBA00022475"/>
    </source>
</evidence>
<feature type="transmembrane region" description="Helical" evidence="8">
    <location>
        <begin position="360"/>
        <end position="380"/>
    </location>
</feature>
<feature type="transmembrane region" description="Helical" evidence="8">
    <location>
        <begin position="48"/>
        <end position="70"/>
    </location>
</feature>
<name>A2CLM1_9GAMM</name>
<feature type="transmembrane region" description="Helical" evidence="8">
    <location>
        <begin position="435"/>
        <end position="456"/>
    </location>
</feature>
<feature type="transmembrane region" description="Helical" evidence="8">
    <location>
        <begin position="532"/>
        <end position="553"/>
    </location>
</feature>
<feature type="transmembrane region" description="Helical" evidence="8">
    <location>
        <begin position="142"/>
        <end position="159"/>
    </location>
</feature>
<feature type="transmembrane region" description="Helical" evidence="8">
    <location>
        <begin position="21"/>
        <end position="42"/>
    </location>
</feature>
<evidence type="ECO:0000256" key="4">
    <source>
        <dbReference type="ARBA" id="ARBA00022989"/>
    </source>
</evidence>
<feature type="transmembrane region" description="Helical" evidence="8">
    <location>
        <begin position="400"/>
        <end position="423"/>
    </location>
</feature>
<dbReference type="GO" id="GO:0005886">
    <property type="term" value="C:plasma membrane"/>
    <property type="evidence" value="ECO:0007669"/>
    <property type="project" value="UniProtKB-SubCell"/>
</dbReference>
<evidence type="ECO:0000256" key="8">
    <source>
        <dbReference type="SAM" id="Phobius"/>
    </source>
</evidence>
<feature type="domain" description="NADH:quinone oxidoreductase/Mrp antiporter transmembrane" evidence="9">
    <location>
        <begin position="135"/>
        <end position="404"/>
    </location>
</feature>
<evidence type="ECO:0000313" key="10">
    <source>
        <dbReference type="EMBL" id="ABM63535.1"/>
    </source>
</evidence>
<dbReference type="PANTHER" id="PTHR42682:SF4">
    <property type="entry name" value="NADH-UBIQUINONE_PLASTOQUINONE"/>
    <property type="match status" value="1"/>
</dbReference>
<comment type="subcellular location">
    <subcellularLocation>
        <location evidence="1">Cell membrane</location>
        <topology evidence="1">Multi-pass membrane protein</topology>
    </subcellularLocation>
    <subcellularLocation>
        <location evidence="7">Membrane</location>
        <topology evidence="7">Multi-pass membrane protein</topology>
    </subcellularLocation>
</comment>
<feature type="transmembrane region" description="Helical" evidence="8">
    <location>
        <begin position="91"/>
        <end position="111"/>
    </location>
</feature>
<evidence type="ECO:0000256" key="3">
    <source>
        <dbReference type="ARBA" id="ARBA00022692"/>
    </source>
</evidence>
<feature type="transmembrane region" description="Helical" evidence="8">
    <location>
        <begin position="197"/>
        <end position="217"/>
    </location>
</feature>
<feature type="transmembrane region" description="Helical" evidence="8">
    <location>
        <begin position="565"/>
        <end position="586"/>
    </location>
</feature>
<protein>
    <submittedName>
        <fullName evidence="10">Oxidoreductase</fullName>
    </submittedName>
</protein>
<feature type="transmembrane region" description="Helical" evidence="8">
    <location>
        <begin position="289"/>
        <end position="308"/>
    </location>
</feature>
<dbReference type="GO" id="GO:0016491">
    <property type="term" value="F:oxidoreductase activity"/>
    <property type="evidence" value="ECO:0007669"/>
    <property type="project" value="UniProtKB-KW"/>
</dbReference>
<dbReference type="Pfam" id="PF00361">
    <property type="entry name" value="Proton_antipo_M"/>
    <property type="match status" value="1"/>
</dbReference>
<proteinExistence type="predicted"/>
<dbReference type="NCBIfam" id="NF009310">
    <property type="entry name" value="PRK12668.1"/>
    <property type="match status" value="1"/>
</dbReference>